<protein>
    <recommendedName>
        <fullName evidence="9">Transmembrane protein 14C</fullName>
    </recommendedName>
</protein>
<evidence type="ECO:0000256" key="3">
    <source>
        <dbReference type="ARBA" id="ARBA00022692"/>
    </source>
</evidence>
<evidence type="ECO:0000256" key="5">
    <source>
        <dbReference type="ARBA" id="ARBA00023136"/>
    </source>
</evidence>
<comment type="caution">
    <text evidence="7">The sequence shown here is derived from an EMBL/GenBank/DDBJ whole genome shotgun (WGS) entry which is preliminary data.</text>
</comment>
<feature type="transmembrane region" description="Helical" evidence="6">
    <location>
        <begin position="28"/>
        <end position="47"/>
    </location>
</feature>
<proteinExistence type="inferred from homology"/>
<reference evidence="7" key="1">
    <citation type="submission" date="2020-12" db="EMBL/GenBank/DDBJ databases">
        <title>Metabolic potential, ecology and presence of endohyphal bacteria is reflected in genomic diversity of Mucoromycotina.</title>
        <authorList>
            <person name="Muszewska A."/>
            <person name="Okrasinska A."/>
            <person name="Steczkiewicz K."/>
            <person name="Drgas O."/>
            <person name="Orlowska M."/>
            <person name="Perlinska-Lenart U."/>
            <person name="Aleksandrzak-Piekarczyk T."/>
            <person name="Szatraj K."/>
            <person name="Zielenkiewicz U."/>
            <person name="Pilsyk S."/>
            <person name="Malc E."/>
            <person name="Mieczkowski P."/>
            <person name="Kruszewska J.S."/>
            <person name="Biernat P."/>
            <person name="Pawlowska J."/>
        </authorList>
    </citation>
    <scope>NUCLEOTIDE SEQUENCE</scope>
    <source>
        <strain evidence="7">WA0000051536</strain>
    </source>
</reference>
<evidence type="ECO:0008006" key="9">
    <source>
        <dbReference type="Google" id="ProtNLM"/>
    </source>
</evidence>
<comment type="similarity">
    <text evidence="2">Belongs to the TMEM14 family.</text>
</comment>
<evidence type="ECO:0000256" key="4">
    <source>
        <dbReference type="ARBA" id="ARBA00022989"/>
    </source>
</evidence>
<keyword evidence="8" id="KW-1185">Reference proteome</keyword>
<organism evidence="7 8">
    <name type="scientific">Umbelopsis vinacea</name>
    <dbReference type="NCBI Taxonomy" id="44442"/>
    <lineage>
        <taxon>Eukaryota</taxon>
        <taxon>Fungi</taxon>
        <taxon>Fungi incertae sedis</taxon>
        <taxon>Mucoromycota</taxon>
        <taxon>Mucoromycotina</taxon>
        <taxon>Umbelopsidomycetes</taxon>
        <taxon>Umbelopsidales</taxon>
        <taxon>Umbelopsidaceae</taxon>
        <taxon>Umbelopsis</taxon>
    </lineage>
</organism>
<feature type="transmembrane region" description="Helical" evidence="6">
    <location>
        <begin position="5"/>
        <end position="22"/>
    </location>
</feature>
<dbReference type="PANTHER" id="PTHR12668:SF43">
    <property type="entry name" value="TRANSMEMBRANE PROTEIN 14 HOMOLOG"/>
    <property type="match status" value="1"/>
</dbReference>
<dbReference type="Proteomes" id="UP000612746">
    <property type="component" value="Unassembled WGS sequence"/>
</dbReference>
<dbReference type="OrthoDB" id="5620at2759"/>
<dbReference type="InterPro" id="IPR044890">
    <property type="entry name" value="TMEM14_sf"/>
</dbReference>
<keyword evidence="3 6" id="KW-0812">Transmembrane</keyword>
<dbReference type="Pfam" id="PF03647">
    <property type="entry name" value="Tmemb_14"/>
    <property type="match status" value="1"/>
</dbReference>
<evidence type="ECO:0000256" key="2">
    <source>
        <dbReference type="ARBA" id="ARBA00007590"/>
    </source>
</evidence>
<evidence type="ECO:0000256" key="6">
    <source>
        <dbReference type="SAM" id="Phobius"/>
    </source>
</evidence>
<evidence type="ECO:0000256" key="1">
    <source>
        <dbReference type="ARBA" id="ARBA00004370"/>
    </source>
</evidence>
<sequence length="101" mass="10641">MSDNLGYSFAAVVFVGGLIGYIKAGSLASFISGTVFGSLITLGAYQASQSPSRVGLAFVVSLALMIAMGMRFSKSYKFMPAGLITILSLVMTLRYGARLLQ</sequence>
<dbReference type="GO" id="GO:0031966">
    <property type="term" value="C:mitochondrial membrane"/>
    <property type="evidence" value="ECO:0007669"/>
    <property type="project" value="TreeGrafter"/>
</dbReference>
<feature type="transmembrane region" description="Helical" evidence="6">
    <location>
        <begin position="54"/>
        <end position="72"/>
    </location>
</feature>
<dbReference type="GO" id="GO:0070453">
    <property type="term" value="P:regulation of heme biosynthetic process"/>
    <property type="evidence" value="ECO:0007669"/>
    <property type="project" value="TreeGrafter"/>
</dbReference>
<name>A0A8H7PY69_9FUNG</name>
<dbReference type="PANTHER" id="PTHR12668">
    <property type="entry name" value="TRANSMEMBRANE PROTEIN 14, 15"/>
    <property type="match status" value="1"/>
</dbReference>
<feature type="transmembrane region" description="Helical" evidence="6">
    <location>
        <begin position="78"/>
        <end position="97"/>
    </location>
</feature>
<dbReference type="AlphaFoldDB" id="A0A8H7PY69"/>
<keyword evidence="4 6" id="KW-1133">Transmembrane helix</keyword>
<accession>A0A8H7PY69</accession>
<keyword evidence="5 6" id="KW-0472">Membrane</keyword>
<dbReference type="EMBL" id="JAEPRA010000007">
    <property type="protein sequence ID" value="KAG2182834.1"/>
    <property type="molecule type" value="Genomic_DNA"/>
</dbReference>
<dbReference type="Gene3D" id="1.10.10.1740">
    <property type="entry name" value="Transmembrane protein 14-like"/>
    <property type="match status" value="1"/>
</dbReference>
<evidence type="ECO:0000313" key="8">
    <source>
        <dbReference type="Proteomes" id="UP000612746"/>
    </source>
</evidence>
<evidence type="ECO:0000313" key="7">
    <source>
        <dbReference type="EMBL" id="KAG2182834.1"/>
    </source>
</evidence>
<gene>
    <name evidence="7" type="ORF">INT44_005815</name>
</gene>
<comment type="subcellular location">
    <subcellularLocation>
        <location evidence="1">Membrane</location>
    </subcellularLocation>
</comment>
<dbReference type="InterPro" id="IPR005349">
    <property type="entry name" value="TMEM14"/>
</dbReference>